<evidence type="ECO:0000313" key="3">
    <source>
        <dbReference type="Proteomes" id="UP001056291"/>
    </source>
</evidence>
<evidence type="ECO:0000259" key="1">
    <source>
        <dbReference type="Pfam" id="PF00534"/>
    </source>
</evidence>
<proteinExistence type="predicted"/>
<dbReference type="EMBL" id="CP098747">
    <property type="protein sequence ID" value="USG61179.1"/>
    <property type="molecule type" value="Genomic_DNA"/>
</dbReference>
<dbReference type="Proteomes" id="UP001056291">
    <property type="component" value="Chromosome"/>
</dbReference>
<evidence type="ECO:0000313" key="2">
    <source>
        <dbReference type="EMBL" id="USG61179.1"/>
    </source>
</evidence>
<feature type="domain" description="Glycosyl transferase family 1" evidence="1">
    <location>
        <begin position="228"/>
        <end position="385"/>
    </location>
</feature>
<dbReference type="SUPFAM" id="SSF53756">
    <property type="entry name" value="UDP-Glycosyltransferase/glycogen phosphorylase"/>
    <property type="match status" value="1"/>
</dbReference>
<organism evidence="2 3">
    <name type="scientific">Sneathiella marina</name>
    <dbReference type="NCBI Taxonomy" id="2950108"/>
    <lineage>
        <taxon>Bacteria</taxon>
        <taxon>Pseudomonadati</taxon>
        <taxon>Pseudomonadota</taxon>
        <taxon>Alphaproteobacteria</taxon>
        <taxon>Sneathiellales</taxon>
        <taxon>Sneathiellaceae</taxon>
        <taxon>Sneathiella</taxon>
    </lineage>
</organism>
<name>A0ABY4W2N8_9PROT</name>
<keyword evidence="3" id="KW-1185">Reference proteome</keyword>
<dbReference type="Pfam" id="PF00534">
    <property type="entry name" value="Glycos_transf_1"/>
    <property type="match status" value="1"/>
</dbReference>
<reference evidence="2" key="1">
    <citation type="submission" date="2022-06" db="EMBL/GenBank/DDBJ databases">
        <title>Sneathiella actinostolidae sp. nov., isolated from a sea anemonein the Western Pacific Ocean.</title>
        <authorList>
            <person name="Wei M.J."/>
        </authorList>
    </citation>
    <scope>NUCLEOTIDE SEQUENCE</scope>
    <source>
        <strain evidence="2">PHK-P5</strain>
    </source>
</reference>
<gene>
    <name evidence="2" type="ORF">NBZ79_18645</name>
</gene>
<dbReference type="Gene3D" id="3.40.50.2000">
    <property type="entry name" value="Glycogen Phosphorylase B"/>
    <property type="match status" value="2"/>
</dbReference>
<dbReference type="CDD" id="cd03801">
    <property type="entry name" value="GT4_PimA-like"/>
    <property type="match status" value="1"/>
</dbReference>
<dbReference type="PANTHER" id="PTHR12526">
    <property type="entry name" value="GLYCOSYLTRANSFERASE"/>
    <property type="match status" value="1"/>
</dbReference>
<sequence>MHDQKLPVVAVVLKGYPRLSETFIAQELLALQKRGVNLQLISLRHPTDTKTHPIHDEIAAPVNYLPEYLYQEPIRIFRAWQVVRHYPGYKQAKKTWLKDLRRDRTPNRIRRFGQALVLAAELPQTVSQIYAHFLHTPASVARYAAMIRDLRWSCSAHAKDIWTSPEWELREKLDDLQWLVTCTSVNTKYLSGLARDGAKVELMYHGLDLSRFAEFEMREFTRNGSEVADPVRLLSVGRAVIKKGYDDLLTALAALPPEVNWTFSHIGGGPLLPQLKAQAADLGIADRVQWRGALAQKDVLLALQAADIFVLASRIAEDGDRDGLPNVLMEAQSQRLPVIATDVSAISELIIENETGLLVPERTPAALTAAILQFCRDPQLREKLAVAGNMKLRAQFDAGKWIGKLADKLGGAL</sequence>
<dbReference type="InterPro" id="IPR001296">
    <property type="entry name" value="Glyco_trans_1"/>
</dbReference>
<accession>A0ABY4W2N8</accession>
<protein>
    <submittedName>
        <fullName evidence="2">Glycosyltransferase family 4 protein</fullName>
    </submittedName>
</protein>
<dbReference type="PANTHER" id="PTHR12526:SF636">
    <property type="entry name" value="BLL3647 PROTEIN"/>
    <property type="match status" value="1"/>
</dbReference>